<dbReference type="Gene3D" id="2.170.150.70">
    <property type="match status" value="1"/>
</dbReference>
<feature type="domain" description="CENP-V/GFA" evidence="4">
    <location>
        <begin position="10"/>
        <end position="130"/>
    </location>
</feature>
<dbReference type="Proteomes" id="UP001143486">
    <property type="component" value="Unassembled WGS sequence"/>
</dbReference>
<accession>A0A9W6IKX6</accession>
<dbReference type="InterPro" id="IPR006913">
    <property type="entry name" value="CENP-V/GFA"/>
</dbReference>
<dbReference type="EMBL" id="BSFE01000004">
    <property type="protein sequence ID" value="GLK52246.1"/>
    <property type="molecule type" value="Genomic_DNA"/>
</dbReference>
<dbReference type="Pfam" id="PF04828">
    <property type="entry name" value="GFA"/>
    <property type="match status" value="1"/>
</dbReference>
<proteinExistence type="inferred from homology"/>
<dbReference type="PANTHER" id="PTHR28620:SF1">
    <property type="entry name" value="CENP-V_GFA DOMAIN-CONTAINING PROTEIN"/>
    <property type="match status" value="1"/>
</dbReference>
<dbReference type="GO" id="GO:0046872">
    <property type="term" value="F:metal ion binding"/>
    <property type="evidence" value="ECO:0007669"/>
    <property type="project" value="UniProtKB-KW"/>
</dbReference>
<dbReference type="InterPro" id="IPR052355">
    <property type="entry name" value="CENP-V-like"/>
</dbReference>
<comment type="caution">
    <text evidence="5">The sequence shown here is derived from an EMBL/GenBank/DDBJ whole genome shotgun (WGS) entry which is preliminary data.</text>
</comment>
<dbReference type="PANTHER" id="PTHR28620">
    <property type="entry name" value="CENTROMERE PROTEIN V"/>
    <property type="match status" value="1"/>
</dbReference>
<keyword evidence="2" id="KW-0479">Metal-binding</keyword>
<evidence type="ECO:0000256" key="2">
    <source>
        <dbReference type="ARBA" id="ARBA00022723"/>
    </source>
</evidence>
<keyword evidence="3" id="KW-0862">Zinc</keyword>
<protein>
    <submittedName>
        <fullName evidence="5">Aldehyde-activating protein</fullName>
    </submittedName>
</protein>
<organism evidence="5 6">
    <name type="scientific">Maricaulis virginensis</name>
    <dbReference type="NCBI Taxonomy" id="144022"/>
    <lineage>
        <taxon>Bacteria</taxon>
        <taxon>Pseudomonadati</taxon>
        <taxon>Pseudomonadota</taxon>
        <taxon>Alphaproteobacteria</taxon>
        <taxon>Maricaulales</taxon>
        <taxon>Maricaulaceae</taxon>
        <taxon>Maricaulis</taxon>
    </lineage>
</organism>
<dbReference type="GO" id="GO:0016846">
    <property type="term" value="F:carbon-sulfur lyase activity"/>
    <property type="evidence" value="ECO:0007669"/>
    <property type="project" value="InterPro"/>
</dbReference>
<keyword evidence="6" id="KW-1185">Reference proteome</keyword>
<evidence type="ECO:0000313" key="6">
    <source>
        <dbReference type="Proteomes" id="UP001143486"/>
    </source>
</evidence>
<dbReference type="InterPro" id="IPR011057">
    <property type="entry name" value="Mss4-like_sf"/>
</dbReference>
<evidence type="ECO:0000256" key="1">
    <source>
        <dbReference type="ARBA" id="ARBA00005495"/>
    </source>
</evidence>
<name>A0A9W6IKX6_9PROT</name>
<dbReference type="SUPFAM" id="SSF51316">
    <property type="entry name" value="Mss4-like"/>
    <property type="match status" value="1"/>
</dbReference>
<evidence type="ECO:0000259" key="4">
    <source>
        <dbReference type="PROSITE" id="PS51891"/>
    </source>
</evidence>
<evidence type="ECO:0000313" key="5">
    <source>
        <dbReference type="EMBL" id="GLK52246.1"/>
    </source>
</evidence>
<comment type="similarity">
    <text evidence="1">Belongs to the Gfa family.</text>
</comment>
<gene>
    <name evidence="5" type="ORF">GCM10017621_17540</name>
</gene>
<dbReference type="PROSITE" id="PS51891">
    <property type="entry name" value="CENP_V_GFA"/>
    <property type="match status" value="1"/>
</dbReference>
<evidence type="ECO:0000256" key="3">
    <source>
        <dbReference type="ARBA" id="ARBA00022833"/>
    </source>
</evidence>
<dbReference type="AlphaFoldDB" id="A0A9W6IKX6"/>
<reference evidence="5" key="2">
    <citation type="submission" date="2023-01" db="EMBL/GenBank/DDBJ databases">
        <authorList>
            <person name="Sun Q."/>
            <person name="Evtushenko L."/>
        </authorList>
    </citation>
    <scope>NUCLEOTIDE SEQUENCE</scope>
    <source>
        <strain evidence="5">VKM B-1513</strain>
    </source>
</reference>
<sequence length="133" mass="15119">MTREPDAVPYEGRCHCGHVGWTLHVEPQWLTRCNCSYCRRSGALWAHVSEAEISLHGNPADRIRYTHGEATLAFVSCRHCGCTTHWENLSARSEGQKPEETRMAVNAAMLDPDQISHLRVRHFDGADSWDFLD</sequence>
<reference evidence="5" key="1">
    <citation type="journal article" date="2014" name="Int. J. Syst. Evol. Microbiol.">
        <title>Complete genome sequence of Corynebacterium casei LMG S-19264T (=DSM 44701T), isolated from a smear-ripened cheese.</title>
        <authorList>
            <consortium name="US DOE Joint Genome Institute (JGI-PGF)"/>
            <person name="Walter F."/>
            <person name="Albersmeier A."/>
            <person name="Kalinowski J."/>
            <person name="Ruckert C."/>
        </authorList>
    </citation>
    <scope>NUCLEOTIDE SEQUENCE</scope>
    <source>
        <strain evidence="5">VKM B-1513</strain>
    </source>
</reference>